<keyword evidence="1" id="KW-0812">Transmembrane</keyword>
<feature type="transmembrane region" description="Helical" evidence="1">
    <location>
        <begin position="372"/>
        <end position="393"/>
    </location>
</feature>
<keyword evidence="1" id="KW-1133">Transmembrane helix</keyword>
<name>A0A1S3RLU3_SALSA</name>
<dbReference type="AlphaFoldDB" id="A0A1S3RLU3"/>
<accession>A0A1S3RLU3</accession>
<sequence>MSFQTDKTLQHVWREAVLKTEKDHCHQLKSPGQLSPETPVVTVLPVAGRTKSPGIGSHRTENTTIEEYRRALQPDNFSKDNILSTERRKNVKTVRIDNCQSDRTDIRTGISVRDNISTDKLGHLSYRAEALREDTQFRNDCKQLRMDQLQTVHPKADSIGIDLGRDLHRTDIADHHSGVSDYQRSKALETNIIRTSPSQSNVLHPWQVWDGGARYQSRSLLCDVGTQTYLTALAQSPHSIPGPDTEPIMVFRAQRESAMKRNQQSSIQQQYQPIATSHQVVLQKDIGPYCSSPDAATQTYICALTHTPALNTGEAVKRAVVIRAIGQPIRLHRLCPVEESSEHSRGQLRVIGDEVNGMFSKGKVGSTQWQTWRGGIITCLFTVLGGLGSLYLLQYRNLRTP</sequence>
<organism evidence="2 3">
    <name type="scientific">Salmo salar</name>
    <name type="common">Atlantic salmon</name>
    <dbReference type="NCBI Taxonomy" id="8030"/>
    <lineage>
        <taxon>Eukaryota</taxon>
        <taxon>Metazoa</taxon>
        <taxon>Chordata</taxon>
        <taxon>Craniata</taxon>
        <taxon>Vertebrata</taxon>
        <taxon>Euteleostomi</taxon>
        <taxon>Actinopterygii</taxon>
        <taxon>Neopterygii</taxon>
        <taxon>Teleostei</taxon>
        <taxon>Protacanthopterygii</taxon>
        <taxon>Salmoniformes</taxon>
        <taxon>Salmonidae</taxon>
        <taxon>Salmoninae</taxon>
        <taxon>Salmo</taxon>
    </lineage>
</organism>
<gene>
    <name evidence="3" type="primary">LOC106603755</name>
</gene>
<keyword evidence="1" id="KW-0472">Membrane</keyword>
<proteinExistence type="predicted"/>
<dbReference type="KEGG" id="sasa:106603755"/>
<dbReference type="GeneID" id="106603755"/>
<evidence type="ECO:0000313" key="2">
    <source>
        <dbReference type="Proteomes" id="UP001652741"/>
    </source>
</evidence>
<protein>
    <submittedName>
        <fullName evidence="3">Uncharacterized protein</fullName>
    </submittedName>
</protein>
<evidence type="ECO:0000256" key="1">
    <source>
        <dbReference type="SAM" id="Phobius"/>
    </source>
</evidence>
<reference evidence="3" key="1">
    <citation type="submission" date="2025-08" db="UniProtKB">
        <authorList>
            <consortium name="RefSeq"/>
        </authorList>
    </citation>
    <scope>IDENTIFICATION</scope>
</reference>
<evidence type="ECO:0000313" key="3">
    <source>
        <dbReference type="RefSeq" id="XP_014053285.2"/>
    </source>
</evidence>
<dbReference type="RefSeq" id="XP_014053285.2">
    <property type="nucleotide sequence ID" value="XM_014197810.2"/>
</dbReference>
<dbReference type="Proteomes" id="UP001652741">
    <property type="component" value="Chromosome ssa04"/>
</dbReference>
<keyword evidence="2" id="KW-1185">Reference proteome</keyword>